<keyword evidence="1" id="KW-0472">Membrane</keyword>
<dbReference type="RefSeq" id="WP_069701303.1">
    <property type="nucleotide sequence ID" value="NZ_MJAT01000005.1"/>
</dbReference>
<feature type="transmembrane region" description="Helical" evidence="1">
    <location>
        <begin position="12"/>
        <end position="35"/>
    </location>
</feature>
<evidence type="ECO:0000313" key="2">
    <source>
        <dbReference type="EMBL" id="OEH86325.1"/>
    </source>
</evidence>
<accession>A0A1E5L858</accession>
<dbReference type="AlphaFoldDB" id="A0A1E5L858"/>
<protein>
    <submittedName>
        <fullName evidence="2">Uncharacterized protein</fullName>
    </submittedName>
</protein>
<proteinExistence type="predicted"/>
<sequence>MKTWKVGRITLGLFLTGITSLIIFTVQSVGVLPMIKDAITRTRHSIEINKTIEITERAQD</sequence>
<comment type="caution">
    <text evidence="2">The sequence shown here is derived from an EMBL/GenBank/DDBJ whole genome shotgun (WGS) entry which is preliminary data.</text>
</comment>
<dbReference type="Proteomes" id="UP000095255">
    <property type="component" value="Unassembled WGS sequence"/>
</dbReference>
<dbReference type="EMBL" id="MJAT01000005">
    <property type="protein sequence ID" value="OEH86325.1"/>
    <property type="molecule type" value="Genomic_DNA"/>
</dbReference>
<name>A0A1E5L858_9FIRM</name>
<organism evidence="2 3">
    <name type="scientific">Desulfuribacillus stibiiarsenatis</name>
    <dbReference type="NCBI Taxonomy" id="1390249"/>
    <lineage>
        <taxon>Bacteria</taxon>
        <taxon>Bacillati</taxon>
        <taxon>Bacillota</taxon>
        <taxon>Desulfuribacillia</taxon>
        <taxon>Desulfuribacillales</taxon>
        <taxon>Desulfuribacillaceae</taxon>
        <taxon>Desulfuribacillus</taxon>
    </lineage>
</organism>
<evidence type="ECO:0000313" key="3">
    <source>
        <dbReference type="Proteomes" id="UP000095255"/>
    </source>
</evidence>
<keyword evidence="3" id="KW-1185">Reference proteome</keyword>
<evidence type="ECO:0000256" key="1">
    <source>
        <dbReference type="SAM" id="Phobius"/>
    </source>
</evidence>
<keyword evidence="1" id="KW-0812">Transmembrane</keyword>
<gene>
    <name evidence="2" type="ORF">BHU72_13965</name>
</gene>
<reference evidence="2 3" key="1">
    <citation type="submission" date="2016-09" db="EMBL/GenBank/DDBJ databases">
        <title>Desulfuribacillus arsenicus sp. nov., an obligately anaerobic, dissimilatory arsenic- and antimonate-reducing bacterium isolated from anoxic sediments.</title>
        <authorList>
            <person name="Abin C.A."/>
            <person name="Hollibaugh J.T."/>
        </authorList>
    </citation>
    <scope>NUCLEOTIDE SEQUENCE [LARGE SCALE GENOMIC DNA]</scope>
    <source>
        <strain evidence="2 3">MLFW-2</strain>
    </source>
</reference>
<dbReference type="OrthoDB" id="1707123at2"/>
<keyword evidence="1" id="KW-1133">Transmembrane helix</keyword>